<organism evidence="1 2">
    <name type="scientific">Pleurodeles waltl</name>
    <name type="common">Iberian ribbed newt</name>
    <dbReference type="NCBI Taxonomy" id="8319"/>
    <lineage>
        <taxon>Eukaryota</taxon>
        <taxon>Metazoa</taxon>
        <taxon>Chordata</taxon>
        <taxon>Craniata</taxon>
        <taxon>Vertebrata</taxon>
        <taxon>Euteleostomi</taxon>
        <taxon>Amphibia</taxon>
        <taxon>Batrachia</taxon>
        <taxon>Caudata</taxon>
        <taxon>Salamandroidea</taxon>
        <taxon>Salamandridae</taxon>
        <taxon>Pleurodelinae</taxon>
        <taxon>Pleurodeles</taxon>
    </lineage>
</organism>
<sequence>MAERQNVPFCALPPRPEEAICGQPGGGLETFPVTCGSTRVSQKRRSRSGPGCATSVGGVRLSPAVRARPRRSMGLCLGSETGLPLGAP</sequence>
<proteinExistence type="predicted"/>
<dbReference type="EMBL" id="JANPWB010000013">
    <property type="protein sequence ID" value="KAJ1106305.1"/>
    <property type="molecule type" value="Genomic_DNA"/>
</dbReference>
<comment type="caution">
    <text evidence="1">The sequence shown here is derived from an EMBL/GenBank/DDBJ whole genome shotgun (WGS) entry which is preliminary data.</text>
</comment>
<gene>
    <name evidence="1" type="ORF">NDU88_003706</name>
</gene>
<name>A0AAV7MRD6_PLEWA</name>
<reference evidence="1" key="1">
    <citation type="journal article" date="2022" name="bioRxiv">
        <title>Sequencing and chromosome-scale assembly of the giantPleurodeles waltlgenome.</title>
        <authorList>
            <person name="Brown T."/>
            <person name="Elewa A."/>
            <person name="Iarovenko S."/>
            <person name="Subramanian E."/>
            <person name="Araus A.J."/>
            <person name="Petzold A."/>
            <person name="Susuki M."/>
            <person name="Suzuki K.-i.T."/>
            <person name="Hayashi T."/>
            <person name="Toyoda A."/>
            <person name="Oliveira C."/>
            <person name="Osipova E."/>
            <person name="Leigh N.D."/>
            <person name="Simon A."/>
            <person name="Yun M.H."/>
        </authorList>
    </citation>
    <scope>NUCLEOTIDE SEQUENCE</scope>
    <source>
        <strain evidence="1">20211129_DDA</strain>
        <tissue evidence="1">Liver</tissue>
    </source>
</reference>
<dbReference type="Proteomes" id="UP001066276">
    <property type="component" value="Chromosome 9"/>
</dbReference>
<dbReference type="AlphaFoldDB" id="A0AAV7MRD6"/>
<keyword evidence="2" id="KW-1185">Reference proteome</keyword>
<accession>A0AAV7MRD6</accession>
<protein>
    <submittedName>
        <fullName evidence="1">Uncharacterized protein</fullName>
    </submittedName>
</protein>
<evidence type="ECO:0000313" key="1">
    <source>
        <dbReference type="EMBL" id="KAJ1106305.1"/>
    </source>
</evidence>
<evidence type="ECO:0000313" key="2">
    <source>
        <dbReference type="Proteomes" id="UP001066276"/>
    </source>
</evidence>